<protein>
    <submittedName>
        <fullName evidence="6">Glycine cleavage system transcriptional activator</fullName>
    </submittedName>
</protein>
<keyword evidence="3" id="KW-0238">DNA-binding</keyword>
<dbReference type="Pfam" id="PF03466">
    <property type="entry name" value="LysR_substrate"/>
    <property type="match status" value="1"/>
</dbReference>
<name>A0A644UZ32_9ZZZZ</name>
<keyword evidence="2" id="KW-0805">Transcription regulation</keyword>
<dbReference type="InterPro" id="IPR058163">
    <property type="entry name" value="LysR-type_TF_proteobact-type"/>
</dbReference>
<dbReference type="InterPro" id="IPR036388">
    <property type="entry name" value="WH-like_DNA-bd_sf"/>
</dbReference>
<dbReference type="AlphaFoldDB" id="A0A644UZ32"/>
<evidence type="ECO:0000256" key="2">
    <source>
        <dbReference type="ARBA" id="ARBA00023015"/>
    </source>
</evidence>
<dbReference type="Pfam" id="PF00126">
    <property type="entry name" value="HTH_1"/>
    <property type="match status" value="1"/>
</dbReference>
<dbReference type="PRINTS" id="PR00039">
    <property type="entry name" value="HTHLYSR"/>
</dbReference>
<keyword evidence="4" id="KW-0804">Transcription</keyword>
<sequence length="304" mass="33506">MEQTRRLPPLRLLAVFEAVQRCKGVQRAAQELNVSQPAVSQAMKQLEDHVGLPLFDRRTRPATLTAGGQILQRAVSEGFDRIAAAIDELRSLQAEDEASLTVACTVGTATYWLMPSLTGFHEIHGDIAVSVRTTSHSIPRVLPGVDLAIRYGLPEWGDGIARQLFRERVVPVCAPGLWQRLQTTGFDLAKAPLLHVDAEISDWMEWPEYLRRTAQPPPARSGIRFTNYVQATQAAVSGLGVMLGWRSNVASLLRNGELVELPLPAIEPQEAFYLIEPGRRSANAAPRALLVEWLLRAGAELETP</sequence>
<gene>
    <name evidence="6" type="primary">gcvA_3</name>
    <name evidence="6" type="ORF">SDC9_29891</name>
</gene>
<proteinExistence type="inferred from homology"/>
<dbReference type="Gene3D" id="1.10.10.10">
    <property type="entry name" value="Winged helix-like DNA-binding domain superfamily/Winged helix DNA-binding domain"/>
    <property type="match status" value="1"/>
</dbReference>
<evidence type="ECO:0000256" key="4">
    <source>
        <dbReference type="ARBA" id="ARBA00023163"/>
    </source>
</evidence>
<dbReference type="GO" id="GO:0003700">
    <property type="term" value="F:DNA-binding transcription factor activity"/>
    <property type="evidence" value="ECO:0007669"/>
    <property type="project" value="InterPro"/>
</dbReference>
<dbReference type="FunFam" id="1.10.10.10:FF:000001">
    <property type="entry name" value="LysR family transcriptional regulator"/>
    <property type="match status" value="1"/>
</dbReference>
<dbReference type="SUPFAM" id="SSF53850">
    <property type="entry name" value="Periplasmic binding protein-like II"/>
    <property type="match status" value="1"/>
</dbReference>
<dbReference type="EMBL" id="VSSQ01000182">
    <property type="protein sequence ID" value="MPL83932.1"/>
    <property type="molecule type" value="Genomic_DNA"/>
</dbReference>
<dbReference type="PANTHER" id="PTHR30537">
    <property type="entry name" value="HTH-TYPE TRANSCRIPTIONAL REGULATOR"/>
    <property type="match status" value="1"/>
</dbReference>
<accession>A0A644UZ32</accession>
<comment type="similarity">
    <text evidence="1">Belongs to the LysR transcriptional regulatory family.</text>
</comment>
<dbReference type="InterPro" id="IPR036390">
    <property type="entry name" value="WH_DNA-bd_sf"/>
</dbReference>
<dbReference type="GO" id="GO:0043565">
    <property type="term" value="F:sequence-specific DNA binding"/>
    <property type="evidence" value="ECO:0007669"/>
    <property type="project" value="TreeGrafter"/>
</dbReference>
<evidence type="ECO:0000256" key="3">
    <source>
        <dbReference type="ARBA" id="ARBA00023125"/>
    </source>
</evidence>
<dbReference type="GO" id="GO:0006351">
    <property type="term" value="P:DNA-templated transcription"/>
    <property type="evidence" value="ECO:0007669"/>
    <property type="project" value="TreeGrafter"/>
</dbReference>
<evidence type="ECO:0000259" key="5">
    <source>
        <dbReference type="PROSITE" id="PS50931"/>
    </source>
</evidence>
<dbReference type="InterPro" id="IPR000847">
    <property type="entry name" value="LysR_HTH_N"/>
</dbReference>
<comment type="caution">
    <text evidence="6">The sequence shown here is derived from an EMBL/GenBank/DDBJ whole genome shotgun (WGS) entry which is preliminary data.</text>
</comment>
<organism evidence="6">
    <name type="scientific">bioreactor metagenome</name>
    <dbReference type="NCBI Taxonomy" id="1076179"/>
    <lineage>
        <taxon>unclassified sequences</taxon>
        <taxon>metagenomes</taxon>
        <taxon>ecological metagenomes</taxon>
    </lineage>
</organism>
<dbReference type="SUPFAM" id="SSF46785">
    <property type="entry name" value="Winged helix' DNA-binding domain"/>
    <property type="match status" value="1"/>
</dbReference>
<dbReference type="PANTHER" id="PTHR30537:SF26">
    <property type="entry name" value="GLYCINE CLEAVAGE SYSTEM TRANSCRIPTIONAL ACTIVATOR"/>
    <property type="match status" value="1"/>
</dbReference>
<evidence type="ECO:0000313" key="6">
    <source>
        <dbReference type="EMBL" id="MPL83932.1"/>
    </source>
</evidence>
<feature type="domain" description="HTH lysR-type" evidence="5">
    <location>
        <begin position="8"/>
        <end position="65"/>
    </location>
</feature>
<dbReference type="InterPro" id="IPR005119">
    <property type="entry name" value="LysR_subst-bd"/>
</dbReference>
<dbReference type="Gene3D" id="3.40.190.10">
    <property type="entry name" value="Periplasmic binding protein-like II"/>
    <property type="match status" value="2"/>
</dbReference>
<reference evidence="6" key="1">
    <citation type="submission" date="2019-08" db="EMBL/GenBank/DDBJ databases">
        <authorList>
            <person name="Kucharzyk K."/>
            <person name="Murdoch R.W."/>
            <person name="Higgins S."/>
            <person name="Loffler F."/>
        </authorList>
    </citation>
    <scope>NUCLEOTIDE SEQUENCE</scope>
</reference>
<dbReference type="PROSITE" id="PS50931">
    <property type="entry name" value="HTH_LYSR"/>
    <property type="match status" value="1"/>
</dbReference>
<evidence type="ECO:0000256" key="1">
    <source>
        <dbReference type="ARBA" id="ARBA00009437"/>
    </source>
</evidence>